<feature type="compositionally biased region" description="Pro residues" evidence="1">
    <location>
        <begin position="87"/>
        <end position="98"/>
    </location>
</feature>
<protein>
    <submittedName>
        <fullName evidence="2">Uncharacterized protein</fullName>
    </submittedName>
</protein>
<sequence length="201" mass="22297">MPALRPPPPLRRHRPPCAAGSPAPDSSLPCPLQRRIPYTVGSSPAPPARRQLPALRRRLPCARLLPVLPRRLADNRPPYAAGSPAPDSSPPPLVSPPRPPRRASRRRALLPDLPGTLSSSSASRFREHEWTLERIRNAFEGLEGSHVWLFREKTGILQIKSSYKAAIAMKINALSKNYFEISLLSPGLNPRHQHLVCLLDQ</sequence>
<reference evidence="2 3" key="1">
    <citation type="submission" date="2019-11" db="EMBL/GenBank/DDBJ databases">
        <title>Whole genome sequence of Oryza granulata.</title>
        <authorList>
            <person name="Li W."/>
        </authorList>
    </citation>
    <scope>NUCLEOTIDE SEQUENCE [LARGE SCALE GENOMIC DNA]</scope>
    <source>
        <strain evidence="3">cv. Menghai</strain>
        <tissue evidence="2">Leaf</tissue>
    </source>
</reference>
<feature type="region of interest" description="Disordered" evidence="1">
    <location>
        <begin position="1"/>
        <end position="54"/>
    </location>
</feature>
<evidence type="ECO:0000256" key="1">
    <source>
        <dbReference type="SAM" id="MobiDB-lite"/>
    </source>
</evidence>
<proteinExistence type="predicted"/>
<accession>A0A6G1E5E4</accession>
<dbReference type="AlphaFoldDB" id="A0A6G1E5E4"/>
<dbReference type="Proteomes" id="UP000479710">
    <property type="component" value="Unassembled WGS sequence"/>
</dbReference>
<gene>
    <name evidence="2" type="ORF">E2562_031469</name>
</gene>
<feature type="compositionally biased region" description="Low complexity" evidence="1">
    <location>
        <begin position="77"/>
        <end position="86"/>
    </location>
</feature>
<evidence type="ECO:0000313" key="3">
    <source>
        <dbReference type="Proteomes" id="UP000479710"/>
    </source>
</evidence>
<feature type="non-terminal residue" evidence="2">
    <location>
        <position position="201"/>
    </location>
</feature>
<name>A0A6G1E5E4_9ORYZ</name>
<feature type="compositionally biased region" description="Basic residues" evidence="1">
    <location>
        <begin position="99"/>
        <end position="108"/>
    </location>
</feature>
<dbReference type="EMBL" id="SPHZ02000005">
    <property type="protein sequence ID" value="KAF0919776.1"/>
    <property type="molecule type" value="Genomic_DNA"/>
</dbReference>
<feature type="region of interest" description="Disordered" evidence="1">
    <location>
        <begin position="73"/>
        <end position="120"/>
    </location>
</feature>
<evidence type="ECO:0000313" key="2">
    <source>
        <dbReference type="EMBL" id="KAF0919776.1"/>
    </source>
</evidence>
<keyword evidence="3" id="KW-1185">Reference proteome</keyword>
<organism evidence="2 3">
    <name type="scientific">Oryza meyeriana var. granulata</name>
    <dbReference type="NCBI Taxonomy" id="110450"/>
    <lineage>
        <taxon>Eukaryota</taxon>
        <taxon>Viridiplantae</taxon>
        <taxon>Streptophyta</taxon>
        <taxon>Embryophyta</taxon>
        <taxon>Tracheophyta</taxon>
        <taxon>Spermatophyta</taxon>
        <taxon>Magnoliopsida</taxon>
        <taxon>Liliopsida</taxon>
        <taxon>Poales</taxon>
        <taxon>Poaceae</taxon>
        <taxon>BOP clade</taxon>
        <taxon>Oryzoideae</taxon>
        <taxon>Oryzeae</taxon>
        <taxon>Oryzinae</taxon>
        <taxon>Oryza</taxon>
        <taxon>Oryza meyeriana</taxon>
    </lineage>
</organism>
<comment type="caution">
    <text evidence="2">The sequence shown here is derived from an EMBL/GenBank/DDBJ whole genome shotgun (WGS) entry which is preliminary data.</text>
</comment>